<keyword evidence="2" id="KW-1003">Cell membrane</keyword>
<feature type="transmembrane region" description="Helical" evidence="9">
    <location>
        <begin position="34"/>
        <end position="55"/>
    </location>
</feature>
<dbReference type="Proteomes" id="UP000046155">
    <property type="component" value="Unassembled WGS sequence"/>
</dbReference>
<dbReference type="AlphaFoldDB" id="A0A0B7MFI6"/>
<feature type="compositionally biased region" description="Basic residues" evidence="8">
    <location>
        <begin position="14"/>
        <end position="25"/>
    </location>
</feature>
<keyword evidence="6 9" id="KW-0472">Membrane</keyword>
<accession>A0A0B7MFI6</accession>
<name>A0A0B7MFI6_9FIRM</name>
<evidence type="ECO:0000313" key="11">
    <source>
        <dbReference type="Proteomes" id="UP000046155"/>
    </source>
</evidence>
<keyword evidence="4 9" id="KW-0812">Transmembrane</keyword>
<keyword evidence="7" id="KW-0131">Cell cycle</keyword>
<dbReference type="Pfam" id="PF04999">
    <property type="entry name" value="FtsL"/>
    <property type="match status" value="1"/>
</dbReference>
<evidence type="ECO:0000256" key="1">
    <source>
        <dbReference type="ARBA" id="ARBA00004401"/>
    </source>
</evidence>
<organism evidence="10 11">
    <name type="scientific">Syntrophaceticus schinkii</name>
    <dbReference type="NCBI Taxonomy" id="499207"/>
    <lineage>
        <taxon>Bacteria</taxon>
        <taxon>Bacillati</taxon>
        <taxon>Bacillota</taxon>
        <taxon>Clostridia</taxon>
        <taxon>Thermoanaerobacterales</taxon>
        <taxon>Thermoanaerobacterales Family III. Incertae Sedis</taxon>
        <taxon>Syntrophaceticus</taxon>
    </lineage>
</organism>
<evidence type="ECO:0000313" key="10">
    <source>
        <dbReference type="EMBL" id="CEO89369.1"/>
    </source>
</evidence>
<protein>
    <recommendedName>
        <fullName evidence="12">Cell division protein FtsL</fullName>
    </recommendedName>
</protein>
<evidence type="ECO:0000256" key="4">
    <source>
        <dbReference type="ARBA" id="ARBA00022692"/>
    </source>
</evidence>
<evidence type="ECO:0000256" key="3">
    <source>
        <dbReference type="ARBA" id="ARBA00022618"/>
    </source>
</evidence>
<feature type="region of interest" description="Disordered" evidence="8">
    <location>
        <begin position="1"/>
        <end position="25"/>
    </location>
</feature>
<dbReference type="RefSeq" id="WP_044665334.1">
    <property type="nucleotide sequence ID" value="NZ_CDRZ01000243.1"/>
</dbReference>
<dbReference type="InterPro" id="IPR011922">
    <property type="entry name" value="Cell_div_FtsL"/>
</dbReference>
<dbReference type="GO" id="GO:0005886">
    <property type="term" value="C:plasma membrane"/>
    <property type="evidence" value="ECO:0007669"/>
    <property type="project" value="UniProtKB-SubCell"/>
</dbReference>
<evidence type="ECO:0000256" key="5">
    <source>
        <dbReference type="ARBA" id="ARBA00022989"/>
    </source>
</evidence>
<evidence type="ECO:0000256" key="6">
    <source>
        <dbReference type="ARBA" id="ARBA00023136"/>
    </source>
</evidence>
<sequence length="131" mass="15225">MVLAEEKRYTQQPRRPRQPRKRKVVRRAQQRKKILSCVQVTVIIFSCFACGLFYIHKNNQVTALGYRVEENRQKVAVLQRDYKQLELEAAELQCPDRVEEVAIKKLGMDKPEQILLAALPDGRQDYGPKTG</sequence>
<keyword evidence="5 9" id="KW-1133">Transmembrane helix</keyword>
<evidence type="ECO:0000256" key="8">
    <source>
        <dbReference type="SAM" id="MobiDB-lite"/>
    </source>
</evidence>
<keyword evidence="3" id="KW-0132">Cell division</keyword>
<evidence type="ECO:0000256" key="2">
    <source>
        <dbReference type="ARBA" id="ARBA00022475"/>
    </source>
</evidence>
<dbReference type="GO" id="GO:0051301">
    <property type="term" value="P:cell division"/>
    <property type="evidence" value="ECO:0007669"/>
    <property type="project" value="UniProtKB-KW"/>
</dbReference>
<keyword evidence="11" id="KW-1185">Reference proteome</keyword>
<reference evidence="11" key="1">
    <citation type="submission" date="2015-01" db="EMBL/GenBank/DDBJ databases">
        <authorList>
            <person name="Manzoor Shahid"/>
            <person name="Zubair Saima"/>
        </authorList>
    </citation>
    <scope>NUCLEOTIDE SEQUENCE [LARGE SCALE GENOMIC DNA]</scope>
    <source>
        <strain evidence="11">Sp3</strain>
    </source>
</reference>
<evidence type="ECO:0000256" key="7">
    <source>
        <dbReference type="ARBA" id="ARBA00023306"/>
    </source>
</evidence>
<evidence type="ECO:0008006" key="12">
    <source>
        <dbReference type="Google" id="ProtNLM"/>
    </source>
</evidence>
<comment type="subcellular location">
    <subcellularLocation>
        <location evidence="1">Cell membrane</location>
        <topology evidence="1">Single-pass type II membrane protein</topology>
    </subcellularLocation>
</comment>
<dbReference type="EMBL" id="CDRZ01000243">
    <property type="protein sequence ID" value="CEO89369.1"/>
    <property type="molecule type" value="Genomic_DNA"/>
</dbReference>
<evidence type="ECO:0000256" key="9">
    <source>
        <dbReference type="SAM" id="Phobius"/>
    </source>
</evidence>
<gene>
    <name evidence="10" type="ORF">SSCH_460019</name>
</gene>
<proteinExistence type="predicted"/>